<dbReference type="SUPFAM" id="SSF53850">
    <property type="entry name" value="Periplasmic binding protein-like II"/>
    <property type="match status" value="1"/>
</dbReference>
<proteinExistence type="predicted"/>
<organism evidence="8 9">
    <name type="scientific">Caerostris extrusa</name>
    <name type="common">Bark spider</name>
    <name type="synonym">Caerostris bankana</name>
    <dbReference type="NCBI Taxonomy" id="172846"/>
    <lineage>
        <taxon>Eukaryota</taxon>
        <taxon>Metazoa</taxon>
        <taxon>Ecdysozoa</taxon>
        <taxon>Arthropoda</taxon>
        <taxon>Chelicerata</taxon>
        <taxon>Arachnida</taxon>
        <taxon>Araneae</taxon>
        <taxon>Araneomorphae</taxon>
        <taxon>Entelegynae</taxon>
        <taxon>Araneoidea</taxon>
        <taxon>Araneidae</taxon>
        <taxon>Caerostris</taxon>
    </lineage>
</organism>
<keyword evidence="5" id="KW-0472">Membrane</keyword>
<evidence type="ECO:0000256" key="5">
    <source>
        <dbReference type="ARBA" id="ARBA00023136"/>
    </source>
</evidence>
<dbReference type="InterPro" id="IPR052192">
    <property type="entry name" value="Insect_Ionotropic_Sensory_Rcpt"/>
</dbReference>
<dbReference type="PANTHER" id="PTHR42643">
    <property type="entry name" value="IONOTROPIC RECEPTOR 20A-RELATED"/>
    <property type="match status" value="1"/>
</dbReference>
<keyword evidence="4" id="KW-1133">Transmembrane helix</keyword>
<evidence type="ECO:0000313" key="9">
    <source>
        <dbReference type="Proteomes" id="UP001054945"/>
    </source>
</evidence>
<evidence type="ECO:0000313" key="8">
    <source>
        <dbReference type="EMBL" id="GIY44652.1"/>
    </source>
</evidence>
<evidence type="ECO:0000256" key="7">
    <source>
        <dbReference type="ARBA" id="ARBA00023180"/>
    </source>
</evidence>
<keyword evidence="9" id="KW-1185">Reference proteome</keyword>
<gene>
    <name evidence="8" type="primary">GRID1_11</name>
    <name evidence="8" type="ORF">CEXT_65891</name>
</gene>
<comment type="caution">
    <text evidence="8">The sequence shown here is derived from an EMBL/GenBank/DDBJ whole genome shotgun (WGS) entry which is preliminary data.</text>
</comment>
<name>A0AAV4TIN1_CAEEX</name>
<sequence length="342" mass="38557">MEQKIIVVVNPAEPMIRLNRKENGEVQLEDSIYYDILPDGNFTGNVGKVQRGEADLTISYLPRQEILSKSVDFSMPYTLDELTFLTPNPGNIKSNLALLQVFDTTTWIGICFALIVMSISFRNLKVLWGITCLNSLGTVVGQSSNIGNGSLSSKILLTAWDLFTMVISLCYSVTLLSRIIQPTKVAPIQTFHELSRAVQSGDHKLYAMETQMPYLLDSREDDLKALGRLVVGKNWVISAEKYISSDITRSSSVRSKNYALLRFGHHENVYISEDKLCVFPIAFAYNKNFCCVSKLNSIISKLWGSGLHRKFWEDTSFKMFLKTKRINSECSVISPLIVSDFF</sequence>
<dbReference type="PANTHER" id="PTHR42643:SF24">
    <property type="entry name" value="IONOTROPIC RECEPTOR 60A"/>
    <property type="match status" value="1"/>
</dbReference>
<reference evidence="8 9" key="1">
    <citation type="submission" date="2021-06" db="EMBL/GenBank/DDBJ databases">
        <title>Caerostris extrusa draft genome.</title>
        <authorList>
            <person name="Kono N."/>
            <person name="Arakawa K."/>
        </authorList>
    </citation>
    <scope>NUCLEOTIDE SEQUENCE [LARGE SCALE GENOMIC DNA]</scope>
</reference>
<keyword evidence="6 8" id="KW-0675">Receptor</keyword>
<protein>
    <submittedName>
        <fullName evidence="8">Glutamate receptor ionotropic, delta-1</fullName>
    </submittedName>
</protein>
<keyword evidence="3" id="KW-0812">Transmembrane</keyword>
<dbReference type="Gene3D" id="3.40.190.10">
    <property type="entry name" value="Periplasmic binding protein-like II"/>
    <property type="match status" value="1"/>
</dbReference>
<evidence type="ECO:0000256" key="6">
    <source>
        <dbReference type="ARBA" id="ARBA00023170"/>
    </source>
</evidence>
<dbReference type="Proteomes" id="UP001054945">
    <property type="component" value="Unassembled WGS sequence"/>
</dbReference>
<comment type="subcellular location">
    <subcellularLocation>
        <location evidence="1">Cell membrane</location>
        <topology evidence="1">Multi-pass membrane protein</topology>
    </subcellularLocation>
</comment>
<evidence type="ECO:0000256" key="3">
    <source>
        <dbReference type="ARBA" id="ARBA00022692"/>
    </source>
</evidence>
<accession>A0AAV4TIN1</accession>
<dbReference type="AlphaFoldDB" id="A0AAV4TIN1"/>
<keyword evidence="7" id="KW-0325">Glycoprotein</keyword>
<dbReference type="GO" id="GO:0005886">
    <property type="term" value="C:plasma membrane"/>
    <property type="evidence" value="ECO:0007669"/>
    <property type="project" value="UniProtKB-SubCell"/>
</dbReference>
<evidence type="ECO:0000256" key="1">
    <source>
        <dbReference type="ARBA" id="ARBA00004651"/>
    </source>
</evidence>
<evidence type="ECO:0000256" key="2">
    <source>
        <dbReference type="ARBA" id="ARBA00022475"/>
    </source>
</evidence>
<dbReference type="EMBL" id="BPLR01011174">
    <property type="protein sequence ID" value="GIY44652.1"/>
    <property type="molecule type" value="Genomic_DNA"/>
</dbReference>
<keyword evidence="2" id="KW-1003">Cell membrane</keyword>
<evidence type="ECO:0000256" key="4">
    <source>
        <dbReference type="ARBA" id="ARBA00022989"/>
    </source>
</evidence>